<feature type="transmembrane region" description="Helical" evidence="1">
    <location>
        <begin position="6"/>
        <end position="28"/>
    </location>
</feature>
<keyword evidence="1" id="KW-0472">Membrane</keyword>
<sequence>MFSLFIALTWIIIIGALIGALISGIRALPRIAREEQFRQQKEKEYLASIEKWKEWDMEHYQTFVKLNPFNRKNYYGLMPENRPKDIP</sequence>
<proteinExistence type="predicted"/>
<name>A0A1M6ERI8_9FIRM</name>
<dbReference type="Proteomes" id="UP000191240">
    <property type="component" value="Unassembled WGS sequence"/>
</dbReference>
<evidence type="ECO:0000256" key="1">
    <source>
        <dbReference type="SAM" id="Phobius"/>
    </source>
</evidence>
<evidence type="ECO:0000313" key="2">
    <source>
        <dbReference type="EMBL" id="SHI88111.1"/>
    </source>
</evidence>
<dbReference type="EMBL" id="FQYW01000016">
    <property type="protein sequence ID" value="SHI88111.1"/>
    <property type="molecule type" value="Genomic_DNA"/>
</dbReference>
<keyword evidence="1" id="KW-0812">Transmembrane</keyword>
<accession>A0A1M6ERI8</accession>
<protein>
    <submittedName>
        <fullName evidence="2">Uncharacterized protein</fullName>
    </submittedName>
</protein>
<gene>
    <name evidence="2" type="ORF">SAMN02745671_01995</name>
</gene>
<keyword evidence="1" id="KW-1133">Transmembrane helix</keyword>
<dbReference type="RefSeq" id="WP_080326046.1">
    <property type="nucleotide sequence ID" value="NZ_FQYW01000016.1"/>
</dbReference>
<reference evidence="2 3" key="1">
    <citation type="submission" date="2016-11" db="EMBL/GenBank/DDBJ databases">
        <authorList>
            <person name="Jaros S."/>
            <person name="Januszkiewicz K."/>
            <person name="Wedrychowicz H."/>
        </authorList>
    </citation>
    <scope>NUCLEOTIDE SEQUENCE [LARGE SCALE GENOMIC DNA]</scope>
    <source>
        <strain evidence="2 3">DSM 3074</strain>
    </source>
</reference>
<dbReference type="AlphaFoldDB" id="A0A1M6ERI8"/>
<organism evidence="2 3">
    <name type="scientific">Anaerovibrio lipolyticus DSM 3074</name>
    <dbReference type="NCBI Taxonomy" id="1120997"/>
    <lineage>
        <taxon>Bacteria</taxon>
        <taxon>Bacillati</taxon>
        <taxon>Bacillota</taxon>
        <taxon>Negativicutes</taxon>
        <taxon>Selenomonadales</taxon>
        <taxon>Selenomonadaceae</taxon>
        <taxon>Anaerovibrio</taxon>
    </lineage>
</organism>
<evidence type="ECO:0000313" key="3">
    <source>
        <dbReference type="Proteomes" id="UP000191240"/>
    </source>
</evidence>